<reference evidence="2" key="1">
    <citation type="journal article" date="2019" name="Int. J. Syst. Evol. Microbiol.">
        <title>The Global Catalogue of Microorganisms (GCM) 10K type strain sequencing project: providing services to taxonomists for standard genome sequencing and annotation.</title>
        <authorList>
            <consortium name="The Broad Institute Genomics Platform"/>
            <consortium name="The Broad Institute Genome Sequencing Center for Infectious Disease"/>
            <person name="Wu L."/>
            <person name="Ma J."/>
        </authorList>
    </citation>
    <scope>NUCLEOTIDE SEQUENCE [LARGE SCALE GENOMIC DNA]</scope>
    <source>
        <strain evidence="2">JCM 16904</strain>
    </source>
</reference>
<keyword evidence="2" id="KW-1185">Reference proteome</keyword>
<name>A0ABP7D292_9ACTN</name>
<dbReference type="Proteomes" id="UP001500902">
    <property type="component" value="Unassembled WGS sequence"/>
</dbReference>
<protein>
    <submittedName>
        <fullName evidence="1">Uncharacterized protein</fullName>
    </submittedName>
</protein>
<dbReference type="EMBL" id="BAAAZP010000152">
    <property type="protein sequence ID" value="GAA3698310.1"/>
    <property type="molecule type" value="Genomic_DNA"/>
</dbReference>
<evidence type="ECO:0000313" key="1">
    <source>
        <dbReference type="EMBL" id="GAA3698310.1"/>
    </source>
</evidence>
<sequence>MCLDCFRQREHRLDVDLEPSVGDEAGQSLKPRAVGIDEEGHGAYAEFTGALLRPRSPGALPADQDTAGTQAFQRLESGLSAEHLDDDVHVAHRGGHLRRGVVDHLVRAQSADEGVLGSAGGADHMSPDGLGDLDSQVPDASGHARHEHSLSRFEIGDLRDICQAVSPAGGSAAASVKLKLSGMRAK</sequence>
<proteinExistence type="predicted"/>
<organism evidence="1 2">
    <name type="scientific">Nonomuraea antimicrobica</name>
    <dbReference type="NCBI Taxonomy" id="561173"/>
    <lineage>
        <taxon>Bacteria</taxon>
        <taxon>Bacillati</taxon>
        <taxon>Actinomycetota</taxon>
        <taxon>Actinomycetes</taxon>
        <taxon>Streptosporangiales</taxon>
        <taxon>Streptosporangiaceae</taxon>
        <taxon>Nonomuraea</taxon>
    </lineage>
</organism>
<comment type="caution">
    <text evidence="1">The sequence shown here is derived from an EMBL/GenBank/DDBJ whole genome shotgun (WGS) entry which is preliminary data.</text>
</comment>
<gene>
    <name evidence="1" type="ORF">GCM10022224_075370</name>
</gene>
<evidence type="ECO:0000313" key="2">
    <source>
        <dbReference type="Proteomes" id="UP001500902"/>
    </source>
</evidence>
<accession>A0ABP7D292</accession>